<comment type="caution">
    <text evidence="10">The sequence shown here is derived from an EMBL/GenBank/DDBJ whole genome shotgun (WGS) entry which is preliminary data.</text>
</comment>
<accession>A0AAE0X3Z8</accession>
<dbReference type="GO" id="GO:0016560">
    <property type="term" value="P:protein import into peroxisome matrix, docking"/>
    <property type="evidence" value="ECO:0007669"/>
    <property type="project" value="UniProtKB-UniRule"/>
</dbReference>
<sequence length="377" mass="40642">MGDSEDKGPDAPAWQTAQQSPKTNDAQAQAEVDSNKPQATTLEQARKFLQDALVQTETTERKAAFLKSKGIPQSDIDELLLDGASAAQPEPAQAQAVIQHTEPPADNAAEPLHPRTIFDTTATTTIKDDRPPIVTYPEFLTKPTRPPPLVTVNRFLNTLYAFGGVSALVYGTSKFVVEPMVDALTEARISLHSNANESLTKLVDKLEKTVSELPPSTTANKKGSSSTHPDDDDDDAATTSSYDDPTELFHRDIGVQTSLPASPSMGYSSTTPNPNVPAEKPSGTQARKLAELSTAVRGLRDSLVSQTEDLGDIKTVLDLFKDDLDTMTSAQMDYGAGFSIYGGGNRNEPDDEIKRAKENIRRVKGVLLSTRSFPASV</sequence>
<reference evidence="10" key="2">
    <citation type="submission" date="2023-06" db="EMBL/GenBank/DDBJ databases">
        <authorList>
            <consortium name="Lawrence Berkeley National Laboratory"/>
            <person name="Haridas S."/>
            <person name="Hensen N."/>
            <person name="Bonometti L."/>
            <person name="Westerberg I."/>
            <person name="Brannstrom I.O."/>
            <person name="Guillou S."/>
            <person name="Cros-Aarteil S."/>
            <person name="Calhoun S."/>
            <person name="Kuo A."/>
            <person name="Mondo S."/>
            <person name="Pangilinan J."/>
            <person name="Riley R."/>
            <person name="Labutti K."/>
            <person name="Andreopoulos B."/>
            <person name="Lipzen A."/>
            <person name="Chen C."/>
            <person name="Yanf M."/>
            <person name="Daum C."/>
            <person name="Ng V."/>
            <person name="Clum A."/>
            <person name="Steindorff A."/>
            <person name="Ohm R."/>
            <person name="Martin F."/>
            <person name="Silar P."/>
            <person name="Natvig D."/>
            <person name="Lalanne C."/>
            <person name="Gautier V."/>
            <person name="Ament-Velasquez S.L."/>
            <person name="Kruys A."/>
            <person name="Hutchinson M.I."/>
            <person name="Powell A.J."/>
            <person name="Barry K."/>
            <person name="Miller A.N."/>
            <person name="Grigoriev I.V."/>
            <person name="Debuchy R."/>
            <person name="Gladieux P."/>
            <person name="Thoren M.H."/>
            <person name="Johannesson H."/>
        </authorList>
    </citation>
    <scope>NUCLEOTIDE SEQUENCE</scope>
    <source>
        <strain evidence="10">CBS 314.62</strain>
    </source>
</reference>
<feature type="region of interest" description="Disordered" evidence="8">
    <location>
        <begin position="210"/>
        <end position="246"/>
    </location>
</feature>
<dbReference type="GO" id="GO:0005102">
    <property type="term" value="F:signaling receptor binding"/>
    <property type="evidence" value="ECO:0007669"/>
    <property type="project" value="TreeGrafter"/>
</dbReference>
<keyword evidence="7" id="KW-0472">Membrane</keyword>
<dbReference type="PANTHER" id="PTHR23058:SF5">
    <property type="entry name" value="PEROXISOMAL MEMBRANE PROTEIN PEX14"/>
    <property type="match status" value="1"/>
</dbReference>
<keyword evidence="11" id="KW-1185">Reference proteome</keyword>
<dbReference type="GO" id="GO:0005778">
    <property type="term" value="C:peroxisomal membrane"/>
    <property type="evidence" value="ECO:0007669"/>
    <property type="project" value="UniProtKB-SubCell"/>
</dbReference>
<evidence type="ECO:0000256" key="1">
    <source>
        <dbReference type="ARBA" id="ARBA00005443"/>
    </source>
</evidence>
<evidence type="ECO:0000256" key="4">
    <source>
        <dbReference type="ARBA" id="ARBA00029502"/>
    </source>
</evidence>
<feature type="non-terminal residue" evidence="10">
    <location>
        <position position="1"/>
    </location>
</feature>
<dbReference type="EMBL" id="JAULSO010000004">
    <property type="protein sequence ID" value="KAK3684256.1"/>
    <property type="molecule type" value="Genomic_DNA"/>
</dbReference>
<keyword evidence="7" id="KW-0653">Protein transport</keyword>
<evidence type="ECO:0000313" key="11">
    <source>
        <dbReference type="Proteomes" id="UP001270362"/>
    </source>
</evidence>
<evidence type="ECO:0000256" key="8">
    <source>
        <dbReference type="SAM" id="MobiDB-lite"/>
    </source>
</evidence>
<comment type="function">
    <text evidence="7">Component of the PEX13-PEX14 docking complex, a translocon channel that specifically mediates the import of peroxisomal cargo proteins bound to PEX5 receptor. The PEX13-PEX14 docking complex forms a large import pore which can be opened to a diameter of about 9 nm. Mechanistically, PEX5 receptor along with cargo proteins associates with the PEX14 subunit of the PEX13-PEX14 docking complex in the cytosol, leading to the insertion of the receptor into the organelle membrane with the concomitant translocation of the cargo into the peroxisome matrix.</text>
</comment>
<evidence type="ECO:0000259" key="9">
    <source>
        <dbReference type="Pfam" id="PF04695"/>
    </source>
</evidence>
<protein>
    <recommendedName>
        <fullName evidence="4 7">Peroxisomal membrane protein PEX14</fullName>
    </recommendedName>
    <alternativeName>
        <fullName evidence="5 7">Peroxin-14</fullName>
    </alternativeName>
</protein>
<keyword evidence="2" id="KW-0811">Translocation</keyword>
<evidence type="ECO:0000256" key="7">
    <source>
        <dbReference type="RuleBase" id="RU367032"/>
    </source>
</evidence>
<feature type="region of interest" description="Disordered" evidence="8">
    <location>
        <begin position="1"/>
        <end position="39"/>
    </location>
</feature>
<dbReference type="AlphaFoldDB" id="A0AAE0X3Z8"/>
<keyword evidence="7" id="KW-0813">Transport</keyword>
<feature type="compositionally biased region" description="Polar residues" evidence="8">
    <location>
        <begin position="214"/>
        <end position="223"/>
    </location>
</feature>
<evidence type="ECO:0000256" key="2">
    <source>
        <dbReference type="ARBA" id="ARBA00023010"/>
    </source>
</evidence>
<gene>
    <name evidence="10" type="ORF">B0T22DRAFT_469944</name>
</gene>
<evidence type="ECO:0000256" key="3">
    <source>
        <dbReference type="ARBA" id="ARBA00023140"/>
    </source>
</evidence>
<evidence type="ECO:0000256" key="6">
    <source>
        <dbReference type="ARBA" id="ARBA00046271"/>
    </source>
</evidence>
<dbReference type="InterPro" id="IPR036388">
    <property type="entry name" value="WH-like_DNA-bd_sf"/>
</dbReference>
<reference evidence="10" key="1">
    <citation type="journal article" date="2023" name="Mol. Phylogenet. Evol.">
        <title>Genome-scale phylogeny and comparative genomics of the fungal order Sordariales.</title>
        <authorList>
            <person name="Hensen N."/>
            <person name="Bonometti L."/>
            <person name="Westerberg I."/>
            <person name="Brannstrom I.O."/>
            <person name="Guillou S."/>
            <person name="Cros-Aarteil S."/>
            <person name="Calhoun S."/>
            <person name="Haridas S."/>
            <person name="Kuo A."/>
            <person name="Mondo S."/>
            <person name="Pangilinan J."/>
            <person name="Riley R."/>
            <person name="LaButti K."/>
            <person name="Andreopoulos B."/>
            <person name="Lipzen A."/>
            <person name="Chen C."/>
            <person name="Yan M."/>
            <person name="Daum C."/>
            <person name="Ng V."/>
            <person name="Clum A."/>
            <person name="Steindorff A."/>
            <person name="Ohm R.A."/>
            <person name="Martin F."/>
            <person name="Silar P."/>
            <person name="Natvig D.O."/>
            <person name="Lalanne C."/>
            <person name="Gautier V."/>
            <person name="Ament-Velasquez S.L."/>
            <person name="Kruys A."/>
            <person name="Hutchinson M.I."/>
            <person name="Powell A.J."/>
            <person name="Barry K."/>
            <person name="Miller A.N."/>
            <person name="Grigoriev I.V."/>
            <person name="Debuchy R."/>
            <person name="Gladieux P."/>
            <person name="Hiltunen Thoren M."/>
            <person name="Johannesson H."/>
        </authorList>
    </citation>
    <scope>NUCLEOTIDE SEQUENCE</scope>
    <source>
        <strain evidence="10">CBS 314.62</strain>
    </source>
</reference>
<feature type="compositionally biased region" description="Polar residues" evidence="8">
    <location>
        <begin position="258"/>
        <end position="273"/>
    </location>
</feature>
<comment type="similarity">
    <text evidence="1 7">Belongs to the peroxin-14 family.</text>
</comment>
<feature type="compositionally biased region" description="Polar residues" evidence="8">
    <location>
        <begin position="15"/>
        <end position="27"/>
    </location>
</feature>
<name>A0AAE0X3Z8_9PEZI</name>
<dbReference type="InterPro" id="IPR006785">
    <property type="entry name" value="Pex14_N"/>
</dbReference>
<feature type="domain" description="Peroxisome membrane anchor protein Pex14p N-terminal" evidence="9">
    <location>
        <begin position="39"/>
        <end position="80"/>
    </location>
</feature>
<dbReference type="GO" id="GO:1990429">
    <property type="term" value="C:peroxisomal importomer complex"/>
    <property type="evidence" value="ECO:0007669"/>
    <property type="project" value="TreeGrafter"/>
</dbReference>
<evidence type="ECO:0000313" key="10">
    <source>
        <dbReference type="EMBL" id="KAK3684256.1"/>
    </source>
</evidence>
<dbReference type="Proteomes" id="UP001270362">
    <property type="component" value="Unassembled WGS sequence"/>
</dbReference>
<evidence type="ECO:0000256" key="5">
    <source>
        <dbReference type="ARBA" id="ARBA00029691"/>
    </source>
</evidence>
<proteinExistence type="inferred from homology"/>
<dbReference type="Gene3D" id="1.10.10.10">
    <property type="entry name" value="Winged helix-like DNA-binding domain superfamily/Winged helix DNA-binding domain"/>
    <property type="match status" value="1"/>
</dbReference>
<feature type="region of interest" description="Disordered" evidence="8">
    <location>
        <begin position="258"/>
        <end position="286"/>
    </location>
</feature>
<dbReference type="Pfam" id="PF04695">
    <property type="entry name" value="Pex14_N"/>
    <property type="match status" value="1"/>
</dbReference>
<organism evidence="10 11">
    <name type="scientific">Podospora appendiculata</name>
    <dbReference type="NCBI Taxonomy" id="314037"/>
    <lineage>
        <taxon>Eukaryota</taxon>
        <taxon>Fungi</taxon>
        <taxon>Dikarya</taxon>
        <taxon>Ascomycota</taxon>
        <taxon>Pezizomycotina</taxon>
        <taxon>Sordariomycetes</taxon>
        <taxon>Sordariomycetidae</taxon>
        <taxon>Sordariales</taxon>
        <taxon>Podosporaceae</taxon>
        <taxon>Podospora</taxon>
    </lineage>
</organism>
<dbReference type="PANTHER" id="PTHR23058">
    <property type="entry name" value="PEROXISOMAL MEMBRANE PROTEIN PEX14"/>
    <property type="match status" value="1"/>
</dbReference>
<comment type="subcellular location">
    <subcellularLocation>
        <location evidence="6 7">Peroxisome membrane</location>
    </subcellularLocation>
</comment>
<dbReference type="InterPro" id="IPR025655">
    <property type="entry name" value="PEX14"/>
</dbReference>
<keyword evidence="3 7" id="KW-0576">Peroxisome</keyword>